<dbReference type="EMBL" id="BOPG01000081">
    <property type="protein sequence ID" value="GIJ62635.1"/>
    <property type="molecule type" value="Genomic_DNA"/>
</dbReference>
<gene>
    <name evidence="2" type="primary">eccB4</name>
    <name evidence="2" type="ORF">Vau01_101510</name>
</gene>
<keyword evidence="3" id="KW-1185">Reference proteome</keyword>
<dbReference type="Gene3D" id="3.30.2390.20">
    <property type="entry name" value="Type VII secretion system EccB, repeat 1 domain"/>
    <property type="match status" value="1"/>
</dbReference>
<dbReference type="NCBIfam" id="TIGR03919">
    <property type="entry name" value="T7SS_EccB"/>
    <property type="match status" value="1"/>
</dbReference>
<evidence type="ECO:0000313" key="3">
    <source>
        <dbReference type="Proteomes" id="UP000612585"/>
    </source>
</evidence>
<accession>A0A8J4E541</accession>
<proteinExistence type="predicted"/>
<comment type="caution">
    <text evidence="2">The sequence shown here is derived from an EMBL/GenBank/DDBJ whole genome shotgun (WGS) entry which is preliminary data.</text>
</comment>
<evidence type="ECO:0000256" key="1">
    <source>
        <dbReference type="SAM" id="Phobius"/>
    </source>
</evidence>
<evidence type="ECO:0000313" key="2">
    <source>
        <dbReference type="EMBL" id="GIJ62635.1"/>
    </source>
</evidence>
<dbReference type="PANTHER" id="PTHR40765">
    <property type="entry name" value="ESX-2 SECRETION SYSTEM ATPASE ECCB2"/>
    <property type="match status" value="1"/>
</dbReference>
<dbReference type="GO" id="GO:0005576">
    <property type="term" value="C:extracellular region"/>
    <property type="evidence" value="ECO:0007669"/>
    <property type="project" value="TreeGrafter"/>
</dbReference>
<name>A0A8J4E541_9ACTN</name>
<dbReference type="InterPro" id="IPR007795">
    <property type="entry name" value="T7SS_EccB"/>
</dbReference>
<sequence>MATRRDQFQSYQFLVQRVLSAFVMRETDPPQSPLRRGVGAIFGGAMIAIILTAGFAVFGLITKIGSGKWQVQGAVVMEKETGAPFVYKDNVLYPMVNYTSAILAAEVPNKVFRESRRTLSKVKRGTMLGIPNAPSSLPDAKNTVGGPWTLCAVPGLDVAGRAATSTSLILGTSLSGRKLGDDEGLLVRDPASNTIHLVAHGHRFEIRDHDKTVVSLFGAQTAPTLASAGWISGLPIGSPITPIPVADAGQQSNITGRKVGELIVAQTGTEQQFYIVMKDGLAAITELQKAIYAGQVGTEPKSITVFEANSAPKSGQLTVPTGDEAPPARPPKLVTAAAIDAACAQFPNAKSTPTIAVVRGAPQLLAGNPTAGATPTGAPLADRVYVPPGKAALVMAVPSGSASVGAPGIVTDIGIRYPIASPEVITALGYPPTRFVAMPASLVSRIPYGPTLDQQAARTPVDQRVRPAGG</sequence>
<protein>
    <submittedName>
        <fullName evidence="2">ESX-4 secretion system ATPase EccB4</fullName>
    </submittedName>
</protein>
<dbReference type="PANTHER" id="PTHR40765:SF2">
    <property type="entry name" value="ESX-2 SECRETION SYSTEM ATPASE ECCB2"/>
    <property type="match status" value="1"/>
</dbReference>
<dbReference type="Pfam" id="PF05108">
    <property type="entry name" value="T7SS_ESX1_EccB"/>
    <property type="match status" value="1"/>
</dbReference>
<dbReference type="InterPro" id="IPR044857">
    <property type="entry name" value="T7SS_EccB_R1"/>
</dbReference>
<dbReference type="AlphaFoldDB" id="A0A8J4E541"/>
<dbReference type="RefSeq" id="WP_204008410.1">
    <property type="nucleotide sequence ID" value="NZ_BOPG01000081.1"/>
</dbReference>
<feature type="transmembrane region" description="Helical" evidence="1">
    <location>
        <begin position="38"/>
        <end position="61"/>
    </location>
</feature>
<keyword evidence="1" id="KW-1133">Transmembrane helix</keyword>
<keyword evidence="1" id="KW-0812">Transmembrane</keyword>
<keyword evidence="1" id="KW-0472">Membrane</keyword>
<reference evidence="2" key="1">
    <citation type="submission" date="2021-01" db="EMBL/GenBank/DDBJ databases">
        <title>Whole genome shotgun sequence of Virgisporangium aurantiacum NBRC 16421.</title>
        <authorList>
            <person name="Komaki H."/>
            <person name="Tamura T."/>
        </authorList>
    </citation>
    <scope>NUCLEOTIDE SEQUENCE</scope>
    <source>
        <strain evidence="2">NBRC 16421</strain>
    </source>
</reference>
<dbReference type="Proteomes" id="UP000612585">
    <property type="component" value="Unassembled WGS sequence"/>
</dbReference>
<organism evidence="2 3">
    <name type="scientific">Virgisporangium aurantiacum</name>
    <dbReference type="NCBI Taxonomy" id="175570"/>
    <lineage>
        <taxon>Bacteria</taxon>
        <taxon>Bacillati</taxon>
        <taxon>Actinomycetota</taxon>
        <taxon>Actinomycetes</taxon>
        <taxon>Micromonosporales</taxon>
        <taxon>Micromonosporaceae</taxon>
        <taxon>Virgisporangium</taxon>
    </lineage>
</organism>